<feature type="compositionally biased region" description="Polar residues" evidence="4">
    <location>
        <begin position="289"/>
        <end position="298"/>
    </location>
</feature>
<dbReference type="CDD" id="cd05233">
    <property type="entry name" value="SDR_c"/>
    <property type="match status" value="1"/>
</dbReference>
<dbReference type="InterPro" id="IPR002347">
    <property type="entry name" value="SDR_fam"/>
</dbReference>
<feature type="region of interest" description="Disordered" evidence="4">
    <location>
        <begin position="274"/>
        <end position="298"/>
    </location>
</feature>
<dbReference type="PANTHER" id="PTHR24322:SF736">
    <property type="entry name" value="RETINOL DEHYDROGENASE 10"/>
    <property type="match status" value="1"/>
</dbReference>
<dbReference type="NCBIfam" id="NF005878">
    <property type="entry name" value="PRK07825.1"/>
    <property type="match status" value="1"/>
</dbReference>
<dbReference type="PRINTS" id="PR00081">
    <property type="entry name" value="GDHRDH"/>
</dbReference>
<evidence type="ECO:0000256" key="4">
    <source>
        <dbReference type="SAM" id="MobiDB-lite"/>
    </source>
</evidence>
<dbReference type="RefSeq" id="WP_353865317.1">
    <property type="nucleotide sequence ID" value="NZ_CP088295.1"/>
</dbReference>
<sequence>MAKQPRYLTGQVAAITGAARGIGRATAEAFIREGMKVAIGDLDLETAKKTAAELGPAAIALPVNVTERASMREFLDATEEQLGPIDVLVNNAGIMQIGPFLEEDDATAQRQIDININGVLFGMKEILPRMISRNRGHLVNIASAAGKGGFPGGATYCGTKHFVVGASEAVRAELRETNIEVSVVMPAIVNTELAAGTTQSRGVKKVEPEDVAAEIVDALKVPRFDVYVPRVVGKIGAAMNILPRSGREAIARALKADQVLMQIDHNERRAYELRASNSEPGLEPGDQPAQLTQTTNGS</sequence>
<evidence type="ECO:0000313" key="6">
    <source>
        <dbReference type="Proteomes" id="UP001058860"/>
    </source>
</evidence>
<reference evidence="6" key="1">
    <citation type="submission" date="2021-11" db="EMBL/GenBank/DDBJ databases">
        <title>Cultivation dependent microbiological survey of springs from the worlds oldest radium mine currently devoted to the extraction of radon-saturated water.</title>
        <authorList>
            <person name="Kapinusova G."/>
            <person name="Smrhova T."/>
            <person name="Strejcek M."/>
            <person name="Suman J."/>
            <person name="Jani K."/>
            <person name="Pajer P."/>
            <person name="Uhlik O."/>
        </authorList>
    </citation>
    <scope>NUCLEOTIDE SEQUENCE [LARGE SCALE GENOMIC DNA]</scope>
    <source>
        <strain evidence="6">J379</strain>
    </source>
</reference>
<name>A0ABY5PKG1_9ACTN</name>
<dbReference type="InterPro" id="IPR036291">
    <property type="entry name" value="NAD(P)-bd_dom_sf"/>
</dbReference>
<dbReference type="Pfam" id="PF00106">
    <property type="entry name" value="adh_short"/>
    <property type="match status" value="1"/>
</dbReference>
<proteinExistence type="inferred from homology"/>
<gene>
    <name evidence="5" type="ORF">LRS13_04720</name>
</gene>
<dbReference type="EMBL" id="CP088295">
    <property type="protein sequence ID" value="UUY04837.1"/>
    <property type="molecule type" value="Genomic_DNA"/>
</dbReference>
<dbReference type="SUPFAM" id="SSF51735">
    <property type="entry name" value="NAD(P)-binding Rossmann-fold domains"/>
    <property type="match status" value="1"/>
</dbReference>
<comment type="similarity">
    <text evidence="1 3">Belongs to the short-chain dehydrogenases/reductases (SDR) family.</text>
</comment>
<keyword evidence="6" id="KW-1185">Reference proteome</keyword>
<dbReference type="Gene3D" id="3.40.50.720">
    <property type="entry name" value="NAD(P)-binding Rossmann-like Domain"/>
    <property type="match status" value="1"/>
</dbReference>
<dbReference type="PANTHER" id="PTHR24322">
    <property type="entry name" value="PKSB"/>
    <property type="match status" value="1"/>
</dbReference>
<evidence type="ECO:0000256" key="3">
    <source>
        <dbReference type="RuleBase" id="RU000363"/>
    </source>
</evidence>
<evidence type="ECO:0000313" key="5">
    <source>
        <dbReference type="EMBL" id="UUY04837.1"/>
    </source>
</evidence>
<accession>A0ABY5PKG1</accession>
<evidence type="ECO:0000256" key="1">
    <source>
        <dbReference type="ARBA" id="ARBA00006484"/>
    </source>
</evidence>
<dbReference type="Proteomes" id="UP001058860">
    <property type="component" value="Chromosome"/>
</dbReference>
<dbReference type="PRINTS" id="PR00080">
    <property type="entry name" value="SDRFAMILY"/>
</dbReference>
<organism evidence="5 6">
    <name type="scientific">Svornostia abyssi</name>
    <dbReference type="NCBI Taxonomy" id="2898438"/>
    <lineage>
        <taxon>Bacteria</taxon>
        <taxon>Bacillati</taxon>
        <taxon>Actinomycetota</taxon>
        <taxon>Thermoleophilia</taxon>
        <taxon>Solirubrobacterales</taxon>
        <taxon>Baekduiaceae</taxon>
        <taxon>Svornostia</taxon>
    </lineage>
</organism>
<evidence type="ECO:0000256" key="2">
    <source>
        <dbReference type="ARBA" id="ARBA00023002"/>
    </source>
</evidence>
<keyword evidence="2" id="KW-0560">Oxidoreductase</keyword>
<protein>
    <submittedName>
        <fullName evidence="5">SDR family oxidoreductase</fullName>
    </submittedName>
</protein>